<dbReference type="Pfam" id="PF16011">
    <property type="entry name" value="CBM9_2"/>
    <property type="match status" value="1"/>
</dbReference>
<dbReference type="RefSeq" id="WP_130605175.1">
    <property type="nucleotide sequence ID" value="NZ_AP019400.1"/>
</dbReference>
<accession>A0A3T1CZV1</accession>
<protein>
    <recommendedName>
        <fullName evidence="1">Carbohydrate-binding domain-containing protein</fullName>
    </recommendedName>
</protein>
<evidence type="ECO:0000313" key="3">
    <source>
        <dbReference type="Proteomes" id="UP000289856"/>
    </source>
</evidence>
<name>A0A3T1CZV1_9BACL</name>
<dbReference type="AlphaFoldDB" id="A0A3T1CZV1"/>
<reference evidence="2 3" key="1">
    <citation type="submission" date="2019-01" db="EMBL/GenBank/DDBJ databases">
        <title>Complete genome sequence of Cohnella hallensis HS21 isolated from Korean fir (Abies koreana) rhizospheric soil.</title>
        <authorList>
            <person name="Jiang L."/>
            <person name="Kang S.W."/>
            <person name="Kim S."/>
            <person name="Jung J."/>
            <person name="Kim C.Y."/>
            <person name="Kim D.H."/>
            <person name="Kim S.W."/>
            <person name="Lee J."/>
        </authorList>
    </citation>
    <scope>NUCLEOTIDE SEQUENCE [LARGE SCALE GENOMIC DNA]</scope>
    <source>
        <strain evidence="2 3">HS21</strain>
    </source>
</reference>
<dbReference type="Proteomes" id="UP000289856">
    <property type="component" value="Chromosome"/>
</dbReference>
<dbReference type="SUPFAM" id="SSF49344">
    <property type="entry name" value="CBD9-like"/>
    <property type="match status" value="1"/>
</dbReference>
<dbReference type="GO" id="GO:0004553">
    <property type="term" value="F:hydrolase activity, hydrolyzing O-glycosyl compounds"/>
    <property type="evidence" value="ECO:0007669"/>
    <property type="project" value="InterPro"/>
</dbReference>
<feature type="domain" description="Carbohydrate-binding" evidence="1">
    <location>
        <begin position="26"/>
        <end position="211"/>
    </location>
</feature>
<gene>
    <name evidence="2" type="ORF">KCTCHS21_07300</name>
</gene>
<evidence type="ECO:0000259" key="1">
    <source>
        <dbReference type="Pfam" id="PF16011"/>
    </source>
</evidence>
<dbReference type="CDD" id="cd09620">
    <property type="entry name" value="CBM9_like_3"/>
    <property type="match status" value="1"/>
</dbReference>
<dbReference type="InterPro" id="IPR010502">
    <property type="entry name" value="Carb-bd_dom_fam9"/>
</dbReference>
<dbReference type="EMBL" id="AP019400">
    <property type="protein sequence ID" value="BBI31331.1"/>
    <property type="molecule type" value="Genomic_DNA"/>
</dbReference>
<dbReference type="OrthoDB" id="9801646at2"/>
<sequence length="215" mass="24452">MKKNSIVIKHSNDDSAAIWSTIDPLILDHHLWPDNDYKPEVKARIYYSSDSLHIQFQTYEDDPTITYFKSNDPVCRDSCVEFFFQPVPALDQRYLNFELNAAGTLLLGLGTGRNDLTQVADMTTEIFQIKPATGLTDSEFGRRYWELEFRIPFTFISSLFPDFEAVSGAVMSGNFYKCGDDTPAPHYLSWNLVTSETPDFHRSSDFGQIIFGASS</sequence>
<proteinExistence type="predicted"/>
<evidence type="ECO:0000313" key="2">
    <source>
        <dbReference type="EMBL" id="BBI31331.1"/>
    </source>
</evidence>
<organism evidence="2 3">
    <name type="scientific">Cohnella abietis</name>
    <dbReference type="NCBI Taxonomy" id="2507935"/>
    <lineage>
        <taxon>Bacteria</taxon>
        <taxon>Bacillati</taxon>
        <taxon>Bacillota</taxon>
        <taxon>Bacilli</taxon>
        <taxon>Bacillales</taxon>
        <taxon>Paenibacillaceae</taxon>
        <taxon>Cohnella</taxon>
    </lineage>
</organism>
<dbReference type="GO" id="GO:0016052">
    <property type="term" value="P:carbohydrate catabolic process"/>
    <property type="evidence" value="ECO:0007669"/>
    <property type="project" value="InterPro"/>
</dbReference>
<dbReference type="KEGG" id="cohn:KCTCHS21_07300"/>
<dbReference type="GO" id="GO:0030246">
    <property type="term" value="F:carbohydrate binding"/>
    <property type="evidence" value="ECO:0007669"/>
    <property type="project" value="InterPro"/>
</dbReference>
<dbReference type="Gene3D" id="2.60.40.1190">
    <property type="match status" value="1"/>
</dbReference>
<keyword evidence="3" id="KW-1185">Reference proteome</keyword>